<comment type="caution">
    <text evidence="5">The sequence shown here is derived from an EMBL/GenBank/DDBJ whole genome shotgun (WGS) entry which is preliminary data.</text>
</comment>
<dbReference type="PANTHER" id="PTHR36306:SF1">
    <property type="entry name" value="ALPHA-AMYLASE-RELATED"/>
    <property type="match status" value="1"/>
</dbReference>
<keyword evidence="2 3" id="KW-0119">Carbohydrate metabolism</keyword>
<sequence length="573" mass="65815">MCSDSVKPRVKVVFCWHMHQPDYRDRLTGEYYFPWTYLHALKDYTDMLVHLEDNPKARAVVNFAPILLEQLDDYQAQVDDYLDRGTSIRDPMLAALVQEQLPEPGSEDYETLAQNCLRAHRDRMIERFPAYKFLVQILDQTTDSPQRQCYLNPQFLIDLVVWYHLAWLGENHRRDDPRVQTLQTKGGGFSDQDRRTLLLVIAEQLRAIKPRYRALRDEGRIEVAMSPYAHPILPLLLDFNSAREAMPDVVLPESAGYPGGEERAHWHLKQGLEVFEGYFGSRPKGCWASEGALSGETLKLLTDEGFTWTATGDSVLHNSLKKTANAKQAPKHLHRAYTFDQQPIRCFFRDDGLSDLIGFQYSDWHAEDAVGDLINHLVRIADESDNPDACVISIIMDGENAWEYYPENAWYFLEALYRRISSHPRLEMTTYESALEDTKLDAVALDHLVAGSWVYGTFSTWIGDRDKNRAWDMLCEAKAVYDTHCEGLPEPERKAAQLQLAQCEGSDWFWWFGDYNPSESVQDFDYLYRRHLTNLYRLLKQPPPDYLQSAFSHGGGAPAAGGVMRRGHAEGST</sequence>
<reference evidence="5 6" key="1">
    <citation type="submission" date="2018-11" db="EMBL/GenBank/DDBJ databases">
        <title>Genomic Encyclopedia of Type Strains, Phase IV (KMG-IV): sequencing the most valuable type-strain genomes for metagenomic binning, comparative biology and taxonomic classification.</title>
        <authorList>
            <person name="Goeker M."/>
        </authorList>
    </citation>
    <scope>NUCLEOTIDE SEQUENCE [LARGE SCALE GENOMIC DNA]</scope>
    <source>
        <strain evidence="5 6">DSM 16974</strain>
    </source>
</reference>
<proteinExistence type="inferred from homology"/>
<evidence type="ECO:0000259" key="4">
    <source>
        <dbReference type="Pfam" id="PF03065"/>
    </source>
</evidence>
<dbReference type="InterPro" id="IPR004300">
    <property type="entry name" value="Glyco_hydro_57_N"/>
</dbReference>
<dbReference type="PANTHER" id="PTHR36306">
    <property type="entry name" value="ALPHA-AMYLASE-RELATED-RELATED"/>
    <property type="match status" value="1"/>
</dbReference>
<dbReference type="InterPro" id="IPR011330">
    <property type="entry name" value="Glyco_hydro/deAcase_b/a-brl"/>
</dbReference>
<dbReference type="CDD" id="cd10796">
    <property type="entry name" value="GH57N_APU"/>
    <property type="match status" value="1"/>
</dbReference>
<evidence type="ECO:0000256" key="2">
    <source>
        <dbReference type="ARBA" id="ARBA00023277"/>
    </source>
</evidence>
<dbReference type="SUPFAM" id="SSF88713">
    <property type="entry name" value="Glycoside hydrolase/deacetylase"/>
    <property type="match status" value="1"/>
</dbReference>
<protein>
    <submittedName>
        <fullName evidence="5">Alpha-amylase/alpha-mannosidase (GH57 family)</fullName>
    </submittedName>
</protein>
<evidence type="ECO:0000256" key="3">
    <source>
        <dbReference type="RuleBase" id="RU361196"/>
    </source>
</evidence>
<dbReference type="InterPro" id="IPR027291">
    <property type="entry name" value="Glyco_hydro_38_N_sf"/>
</dbReference>
<evidence type="ECO:0000256" key="1">
    <source>
        <dbReference type="ARBA" id="ARBA00006821"/>
    </source>
</evidence>
<evidence type="ECO:0000313" key="5">
    <source>
        <dbReference type="EMBL" id="ROQ20178.1"/>
    </source>
</evidence>
<accession>A0A3N1NY02</accession>
<keyword evidence="6" id="KW-1185">Reference proteome</keyword>
<name>A0A3N1NY02_9GAMM</name>
<dbReference type="Proteomes" id="UP000273643">
    <property type="component" value="Unassembled WGS sequence"/>
</dbReference>
<dbReference type="EMBL" id="RJUK01000001">
    <property type="protein sequence ID" value="ROQ20178.1"/>
    <property type="molecule type" value="Genomic_DNA"/>
</dbReference>
<dbReference type="AlphaFoldDB" id="A0A3N1NY02"/>
<dbReference type="Gene3D" id="3.20.110.10">
    <property type="entry name" value="Glycoside hydrolase 38, N terminal domain"/>
    <property type="match status" value="1"/>
</dbReference>
<feature type="domain" description="Glycoside hydrolase family 57 N-terminal" evidence="4">
    <location>
        <begin position="13"/>
        <end position="437"/>
    </location>
</feature>
<evidence type="ECO:0000313" key="6">
    <source>
        <dbReference type="Proteomes" id="UP000273643"/>
    </source>
</evidence>
<comment type="similarity">
    <text evidence="1 3">Belongs to the glycosyl hydrolase 57 family.</text>
</comment>
<organism evidence="5 6">
    <name type="scientific">Marinimicrobium koreense</name>
    <dbReference type="NCBI Taxonomy" id="306545"/>
    <lineage>
        <taxon>Bacteria</taxon>
        <taxon>Pseudomonadati</taxon>
        <taxon>Pseudomonadota</taxon>
        <taxon>Gammaproteobacteria</taxon>
        <taxon>Cellvibrionales</taxon>
        <taxon>Cellvibrionaceae</taxon>
        <taxon>Marinimicrobium</taxon>
    </lineage>
</organism>
<dbReference type="GO" id="GO:0005975">
    <property type="term" value="P:carbohydrate metabolic process"/>
    <property type="evidence" value="ECO:0007669"/>
    <property type="project" value="InterPro"/>
</dbReference>
<dbReference type="InterPro" id="IPR052046">
    <property type="entry name" value="GH57_Enzymes"/>
</dbReference>
<gene>
    <name evidence="5" type="ORF">EDC38_0777</name>
</gene>
<dbReference type="GO" id="GO:0003824">
    <property type="term" value="F:catalytic activity"/>
    <property type="evidence" value="ECO:0007669"/>
    <property type="project" value="InterPro"/>
</dbReference>
<dbReference type="OrthoDB" id="9759321at2"/>
<dbReference type="RefSeq" id="WP_024460196.1">
    <property type="nucleotide sequence ID" value="NZ_RJUK01000001.1"/>
</dbReference>
<dbReference type="Pfam" id="PF03065">
    <property type="entry name" value="Glyco_hydro_57"/>
    <property type="match status" value="1"/>
</dbReference>